<dbReference type="OrthoDB" id="9806008at2"/>
<evidence type="ECO:0000313" key="4">
    <source>
        <dbReference type="Proteomes" id="UP000237662"/>
    </source>
</evidence>
<keyword evidence="1" id="KW-0472">Membrane</keyword>
<feature type="domain" description="Phospholipid/glycerol acyltransferase" evidence="2">
    <location>
        <begin position="35"/>
        <end position="164"/>
    </location>
</feature>
<dbReference type="EMBL" id="PTJC01000008">
    <property type="protein sequence ID" value="PPK84322.1"/>
    <property type="molecule type" value="Genomic_DNA"/>
</dbReference>
<feature type="transmembrane region" description="Helical" evidence="1">
    <location>
        <begin position="331"/>
        <end position="350"/>
    </location>
</feature>
<keyword evidence="1" id="KW-0812">Transmembrane</keyword>
<evidence type="ECO:0000256" key="1">
    <source>
        <dbReference type="SAM" id="Phobius"/>
    </source>
</evidence>
<dbReference type="RefSeq" id="WP_104421651.1">
    <property type="nucleotide sequence ID" value="NZ_PTJC01000008.1"/>
</dbReference>
<evidence type="ECO:0000313" key="3">
    <source>
        <dbReference type="EMBL" id="PPK84322.1"/>
    </source>
</evidence>
<keyword evidence="1" id="KW-1133">Transmembrane helix</keyword>
<comment type="caution">
    <text evidence="3">The sequence shown here is derived from an EMBL/GenBank/DDBJ whole genome shotgun (WGS) entry which is preliminary data.</text>
</comment>
<sequence>MVYHLVRPVARYVLSYYFRNIDITGLANIPPNAAVILAANHPTAFIEPCLLACFQSRTLHFLARGDLYKNRLATAALRALNILPVYRIQDGGYAKLSRNYETFAQCYRALSQCKAIMILAEGRCIHEKNLRPLRKGTARIALGALDRDATLGEVYIVPVGVNFTAAERYRSTVMIRCGAPLRTSDYLAAFRMNEAEGIRQLTESVRAALSEHVIQLPDRPTDNAAGEVRLAMARNNLGDPPAGITHSGKQVQVELEESAKRPVDPAPFLRYAAQLQTHGLRDEDVVSARPTRFPAASPLGVVLLLPLLPLWLVAEIVALRGPATIEFYSPVRFAAVAAGTLLYLPLLFVVSWPWKLYLLACLLTVRWSLRTVEDVITWRRARRFTQLSPELRRELRELRAGLL</sequence>
<dbReference type="SMART" id="SM00563">
    <property type="entry name" value="PlsC"/>
    <property type="match status" value="1"/>
</dbReference>
<feature type="transmembrane region" description="Helical" evidence="1">
    <location>
        <begin position="299"/>
        <end position="319"/>
    </location>
</feature>
<keyword evidence="4" id="KW-1185">Reference proteome</keyword>
<evidence type="ECO:0000259" key="2">
    <source>
        <dbReference type="SMART" id="SM00563"/>
    </source>
</evidence>
<dbReference type="Proteomes" id="UP000237662">
    <property type="component" value="Unassembled WGS sequence"/>
</dbReference>
<dbReference type="GO" id="GO:0004366">
    <property type="term" value="F:glycerol-3-phosphate O-acyltransferase activity"/>
    <property type="evidence" value="ECO:0007669"/>
    <property type="project" value="TreeGrafter"/>
</dbReference>
<reference evidence="3 4" key="1">
    <citation type="submission" date="2018-02" db="EMBL/GenBank/DDBJ databases">
        <title>Genomic Encyclopedia of Archaeal and Bacterial Type Strains, Phase II (KMG-II): from individual species to whole genera.</title>
        <authorList>
            <person name="Goeker M."/>
        </authorList>
    </citation>
    <scope>NUCLEOTIDE SEQUENCE [LARGE SCALE GENOMIC DNA]</scope>
    <source>
        <strain evidence="3 4">DSM 29526</strain>
    </source>
</reference>
<protein>
    <submittedName>
        <fullName evidence="3">1-acyl-sn-glycerol-3-phosphate acyltransferase</fullName>
    </submittedName>
</protein>
<dbReference type="Pfam" id="PF01553">
    <property type="entry name" value="Acyltransferase"/>
    <property type="match status" value="1"/>
</dbReference>
<accession>A0A2S6I0D2</accession>
<dbReference type="GO" id="GO:0008654">
    <property type="term" value="P:phospholipid biosynthetic process"/>
    <property type="evidence" value="ECO:0007669"/>
    <property type="project" value="TreeGrafter"/>
</dbReference>
<keyword evidence="3" id="KW-0808">Transferase</keyword>
<proteinExistence type="predicted"/>
<dbReference type="SUPFAM" id="SSF69593">
    <property type="entry name" value="Glycerol-3-phosphate (1)-acyltransferase"/>
    <property type="match status" value="1"/>
</dbReference>
<dbReference type="PANTHER" id="PTHR31605:SF0">
    <property type="entry name" value="GLYCEROL-3-PHOSPHATE O-ACYLTRANSFERASE 1"/>
    <property type="match status" value="1"/>
</dbReference>
<dbReference type="InterPro" id="IPR052744">
    <property type="entry name" value="GPAT/DAPAT"/>
</dbReference>
<gene>
    <name evidence="3" type="ORF">CLV84_4092</name>
</gene>
<dbReference type="PANTHER" id="PTHR31605">
    <property type="entry name" value="GLYCEROL-3-PHOSPHATE O-ACYLTRANSFERASE 1"/>
    <property type="match status" value="1"/>
</dbReference>
<dbReference type="GO" id="GO:0016287">
    <property type="term" value="F:glycerone-phosphate O-acyltransferase activity"/>
    <property type="evidence" value="ECO:0007669"/>
    <property type="project" value="TreeGrafter"/>
</dbReference>
<name>A0A2S6I0D2_9BACT</name>
<organism evidence="3 4">
    <name type="scientific">Neolewinella xylanilytica</name>
    <dbReference type="NCBI Taxonomy" id="1514080"/>
    <lineage>
        <taxon>Bacteria</taxon>
        <taxon>Pseudomonadati</taxon>
        <taxon>Bacteroidota</taxon>
        <taxon>Saprospiria</taxon>
        <taxon>Saprospirales</taxon>
        <taxon>Lewinellaceae</taxon>
        <taxon>Neolewinella</taxon>
    </lineage>
</organism>
<dbReference type="AlphaFoldDB" id="A0A2S6I0D2"/>
<keyword evidence="3" id="KW-0012">Acyltransferase</keyword>
<dbReference type="InterPro" id="IPR002123">
    <property type="entry name" value="Plipid/glycerol_acylTrfase"/>
</dbReference>